<reference evidence="1" key="2">
    <citation type="journal article" date="2015" name="Data Brief">
        <title>Shoot transcriptome of the giant reed, Arundo donax.</title>
        <authorList>
            <person name="Barrero R.A."/>
            <person name="Guerrero F.D."/>
            <person name="Moolhuijzen P."/>
            <person name="Goolsby J.A."/>
            <person name="Tidwell J."/>
            <person name="Bellgard S.E."/>
            <person name="Bellgard M.I."/>
        </authorList>
    </citation>
    <scope>NUCLEOTIDE SEQUENCE</scope>
    <source>
        <tissue evidence="1">Shoot tissue taken approximately 20 cm above the soil surface</tissue>
    </source>
</reference>
<dbReference type="EMBL" id="GBRH01233344">
    <property type="protein sequence ID" value="JAD64551.1"/>
    <property type="molecule type" value="Transcribed_RNA"/>
</dbReference>
<sequence>MLTQHIDFPLENVLEVVASYPQTSFKQVVV</sequence>
<dbReference type="AlphaFoldDB" id="A0A0A9BMG1"/>
<name>A0A0A9BMG1_ARUDO</name>
<reference evidence="1" key="1">
    <citation type="submission" date="2014-09" db="EMBL/GenBank/DDBJ databases">
        <authorList>
            <person name="Magalhaes I.L.F."/>
            <person name="Oliveira U."/>
            <person name="Santos F.R."/>
            <person name="Vidigal T.H.D.A."/>
            <person name="Brescovit A.D."/>
            <person name="Santos A.J."/>
        </authorList>
    </citation>
    <scope>NUCLEOTIDE SEQUENCE</scope>
    <source>
        <tissue evidence="1">Shoot tissue taken approximately 20 cm above the soil surface</tissue>
    </source>
</reference>
<organism evidence="1">
    <name type="scientific">Arundo donax</name>
    <name type="common">Giant reed</name>
    <name type="synonym">Donax arundinaceus</name>
    <dbReference type="NCBI Taxonomy" id="35708"/>
    <lineage>
        <taxon>Eukaryota</taxon>
        <taxon>Viridiplantae</taxon>
        <taxon>Streptophyta</taxon>
        <taxon>Embryophyta</taxon>
        <taxon>Tracheophyta</taxon>
        <taxon>Spermatophyta</taxon>
        <taxon>Magnoliopsida</taxon>
        <taxon>Liliopsida</taxon>
        <taxon>Poales</taxon>
        <taxon>Poaceae</taxon>
        <taxon>PACMAD clade</taxon>
        <taxon>Arundinoideae</taxon>
        <taxon>Arundineae</taxon>
        <taxon>Arundo</taxon>
    </lineage>
</organism>
<evidence type="ECO:0000313" key="1">
    <source>
        <dbReference type="EMBL" id="JAD64551.1"/>
    </source>
</evidence>
<accession>A0A0A9BMG1</accession>
<proteinExistence type="predicted"/>
<protein>
    <submittedName>
        <fullName evidence="1">Uncharacterized protein</fullName>
    </submittedName>
</protein>